<dbReference type="Pfam" id="PF22725">
    <property type="entry name" value="GFO_IDH_MocA_C3"/>
    <property type="match status" value="1"/>
</dbReference>
<feature type="domain" description="Gfo/Idh/MocA-like oxidoreductase N-terminal" evidence="3">
    <location>
        <begin position="14"/>
        <end position="136"/>
    </location>
</feature>
<dbReference type="Gene3D" id="3.30.360.10">
    <property type="entry name" value="Dihydrodipicolinate Reductase, domain 2"/>
    <property type="match status" value="1"/>
</dbReference>
<reference evidence="5 6" key="1">
    <citation type="journal article" date="2018" name="Gigascience">
        <title>Genomes of trombidid mites reveal novel predicted allergens and laterally-transferred genes associated with secondary metabolism.</title>
        <authorList>
            <person name="Dong X."/>
            <person name="Chaisiri K."/>
            <person name="Xia D."/>
            <person name="Armstrong S.D."/>
            <person name="Fang Y."/>
            <person name="Donnelly M.J."/>
            <person name="Kadowaki T."/>
            <person name="McGarry J.W."/>
            <person name="Darby A.C."/>
            <person name="Makepeace B.L."/>
        </authorList>
    </citation>
    <scope>NUCLEOTIDE SEQUENCE [LARGE SCALE GENOMIC DNA]</scope>
    <source>
        <strain evidence="5">UoL-WK</strain>
    </source>
</reference>
<keyword evidence="2" id="KW-0560">Oxidoreductase</keyword>
<dbReference type="Pfam" id="PF01408">
    <property type="entry name" value="GFO_IDH_MocA"/>
    <property type="match status" value="1"/>
</dbReference>
<accession>A0A3S3PGM0</accession>
<protein>
    <submittedName>
        <fullName evidence="5">Inositol 2-dehydrogenase-like protein</fullName>
    </submittedName>
</protein>
<evidence type="ECO:0000256" key="2">
    <source>
        <dbReference type="ARBA" id="ARBA00023002"/>
    </source>
</evidence>
<gene>
    <name evidence="5" type="ORF">B4U79_03864</name>
</gene>
<dbReference type="EMBL" id="NCKU01010906">
    <property type="protein sequence ID" value="RWS00617.1"/>
    <property type="molecule type" value="Genomic_DNA"/>
</dbReference>
<proteinExistence type="inferred from homology"/>
<dbReference type="PANTHER" id="PTHR42840:SF3">
    <property type="entry name" value="BINDING ROSSMANN FOLD OXIDOREDUCTASE, PUTATIVE (AFU_ORTHOLOGUE AFUA_2G10240)-RELATED"/>
    <property type="match status" value="1"/>
</dbReference>
<keyword evidence="6" id="KW-1185">Reference proteome</keyword>
<dbReference type="GO" id="GO:0005737">
    <property type="term" value="C:cytoplasm"/>
    <property type="evidence" value="ECO:0007669"/>
    <property type="project" value="TreeGrafter"/>
</dbReference>
<dbReference type="InterPro" id="IPR055170">
    <property type="entry name" value="GFO_IDH_MocA-like_dom"/>
</dbReference>
<dbReference type="GO" id="GO:0016491">
    <property type="term" value="F:oxidoreductase activity"/>
    <property type="evidence" value="ECO:0007669"/>
    <property type="project" value="UniProtKB-KW"/>
</dbReference>
<dbReference type="SUPFAM" id="SSF51735">
    <property type="entry name" value="NAD(P)-binding Rossmann-fold domains"/>
    <property type="match status" value="1"/>
</dbReference>
<evidence type="ECO:0000259" key="3">
    <source>
        <dbReference type="Pfam" id="PF01408"/>
    </source>
</evidence>
<evidence type="ECO:0000259" key="4">
    <source>
        <dbReference type="Pfam" id="PF22725"/>
    </source>
</evidence>
<dbReference type="Proteomes" id="UP000285301">
    <property type="component" value="Unassembled WGS sequence"/>
</dbReference>
<dbReference type="AlphaFoldDB" id="A0A3S3PGM0"/>
<dbReference type="PANTHER" id="PTHR42840">
    <property type="entry name" value="NAD(P)-BINDING ROSSMANN-FOLD SUPERFAMILY PROTEIN-RELATED"/>
    <property type="match status" value="1"/>
</dbReference>
<evidence type="ECO:0000313" key="6">
    <source>
        <dbReference type="Proteomes" id="UP000285301"/>
    </source>
</evidence>
<organism evidence="5 6">
    <name type="scientific">Dinothrombium tinctorium</name>
    <dbReference type="NCBI Taxonomy" id="1965070"/>
    <lineage>
        <taxon>Eukaryota</taxon>
        <taxon>Metazoa</taxon>
        <taxon>Ecdysozoa</taxon>
        <taxon>Arthropoda</taxon>
        <taxon>Chelicerata</taxon>
        <taxon>Arachnida</taxon>
        <taxon>Acari</taxon>
        <taxon>Acariformes</taxon>
        <taxon>Trombidiformes</taxon>
        <taxon>Prostigmata</taxon>
        <taxon>Anystina</taxon>
        <taxon>Parasitengona</taxon>
        <taxon>Trombidioidea</taxon>
        <taxon>Trombidiidae</taxon>
        <taxon>Dinothrombium</taxon>
    </lineage>
</organism>
<name>A0A3S3PGM0_9ACAR</name>
<dbReference type="OrthoDB" id="6489744at2759"/>
<dbReference type="InterPro" id="IPR036291">
    <property type="entry name" value="NAD(P)-bd_dom_sf"/>
</dbReference>
<evidence type="ECO:0000256" key="1">
    <source>
        <dbReference type="ARBA" id="ARBA00010928"/>
    </source>
</evidence>
<dbReference type="Gene3D" id="3.40.50.720">
    <property type="entry name" value="NAD(P)-binding Rossmann-like Domain"/>
    <property type="match status" value="1"/>
</dbReference>
<dbReference type="SUPFAM" id="SSF55347">
    <property type="entry name" value="Glyceraldehyde-3-phosphate dehydrogenase-like, C-terminal domain"/>
    <property type="match status" value="1"/>
</dbReference>
<dbReference type="InterPro" id="IPR000683">
    <property type="entry name" value="Gfo/Idh/MocA-like_OxRdtase_N"/>
</dbReference>
<dbReference type="STRING" id="1965070.A0A3S3PGM0"/>
<comment type="similarity">
    <text evidence="1">Belongs to the Gfo/Idh/MocA family.</text>
</comment>
<feature type="domain" description="GFO/IDH/MocA-like oxidoreductase" evidence="4">
    <location>
        <begin position="147"/>
        <end position="266"/>
    </location>
</feature>
<sequence length="358" mass="40041">MAQSSELKVEAHTIGVAMFGLGKVGILHLQNLLSHSDVRVIYCVDADTRRAKLVEEKYKLTNKVKFVTPGEEDVVLKDKEVAAIVIATPIHTHEKLVLNALEAKKAVFCEKPLAYTYEGMRNCYSVARKSNLTLFCAFNRRFDPALKQIKDRVTKGEIGDVQMVKTSGRDGHSIENLGYLLTSGGIFNDAAVHDIDLICWILGEFPVSIYADGHAYNSDIANIGDLDNIVILLKFQSGVIATLDVSRNSAYGYDQRLEIFGSKGMLCSNNVRPVQVEHYSSNATSQNAITSTFAYRFADSYRAEMNHFINCVKGIEQNEVKHFQTLAVKKVINYCEESVKERKAINLSKSVYDDEFFN</sequence>
<dbReference type="GO" id="GO:0006740">
    <property type="term" value="P:NADPH regeneration"/>
    <property type="evidence" value="ECO:0007669"/>
    <property type="project" value="TreeGrafter"/>
</dbReference>
<comment type="caution">
    <text evidence="5">The sequence shown here is derived from an EMBL/GenBank/DDBJ whole genome shotgun (WGS) entry which is preliminary data.</text>
</comment>
<dbReference type="GO" id="GO:0000166">
    <property type="term" value="F:nucleotide binding"/>
    <property type="evidence" value="ECO:0007669"/>
    <property type="project" value="InterPro"/>
</dbReference>
<evidence type="ECO:0000313" key="5">
    <source>
        <dbReference type="EMBL" id="RWS00617.1"/>
    </source>
</evidence>